<name>A0ABP9ZD51_9FUNG</name>
<dbReference type="SUPFAM" id="SSF81383">
    <property type="entry name" value="F-box domain"/>
    <property type="match status" value="1"/>
</dbReference>
<dbReference type="SUPFAM" id="SSF50978">
    <property type="entry name" value="WD40 repeat-like"/>
    <property type="match status" value="1"/>
</dbReference>
<comment type="caution">
    <text evidence="2">The sequence shown here is derived from an EMBL/GenBank/DDBJ whole genome shotgun (WGS) entry which is preliminary data.</text>
</comment>
<dbReference type="Pfam" id="PF12937">
    <property type="entry name" value="F-box-like"/>
    <property type="match status" value="1"/>
</dbReference>
<dbReference type="InterPro" id="IPR036047">
    <property type="entry name" value="F-box-like_dom_sf"/>
</dbReference>
<evidence type="ECO:0000313" key="3">
    <source>
        <dbReference type="Proteomes" id="UP001473302"/>
    </source>
</evidence>
<dbReference type="PROSITE" id="PS50181">
    <property type="entry name" value="FBOX"/>
    <property type="match status" value="1"/>
</dbReference>
<dbReference type="CDD" id="cd09917">
    <property type="entry name" value="F-box_SF"/>
    <property type="match status" value="1"/>
</dbReference>
<evidence type="ECO:0000259" key="1">
    <source>
        <dbReference type="PROSITE" id="PS50181"/>
    </source>
</evidence>
<evidence type="ECO:0000313" key="2">
    <source>
        <dbReference type="EMBL" id="GAA5817050.1"/>
    </source>
</evidence>
<proteinExistence type="predicted"/>
<reference evidence="2 3" key="1">
    <citation type="submission" date="2024-04" db="EMBL/GenBank/DDBJ databases">
        <title>genome sequences of Mucor flavus KT1a and Helicostylum pulchrum KT1b strains isolated from the surface of a dry-aged beef.</title>
        <authorList>
            <person name="Toyotome T."/>
            <person name="Hosono M."/>
            <person name="Torimaru M."/>
            <person name="Fukuda K."/>
            <person name="Mikami N."/>
        </authorList>
    </citation>
    <scope>NUCLEOTIDE SEQUENCE [LARGE SCALE GENOMIC DNA]</scope>
    <source>
        <strain evidence="2 3">KT1a</strain>
    </source>
</reference>
<keyword evidence="3" id="KW-1185">Reference proteome</keyword>
<organism evidence="2 3">
    <name type="scientific">Mucor flavus</name>
    <dbReference type="NCBI Taxonomy" id="439312"/>
    <lineage>
        <taxon>Eukaryota</taxon>
        <taxon>Fungi</taxon>
        <taxon>Fungi incertae sedis</taxon>
        <taxon>Mucoromycota</taxon>
        <taxon>Mucoromycotina</taxon>
        <taxon>Mucoromycetes</taxon>
        <taxon>Mucorales</taxon>
        <taxon>Mucorineae</taxon>
        <taxon>Mucoraceae</taxon>
        <taxon>Mucor</taxon>
    </lineage>
</organism>
<protein>
    <recommendedName>
        <fullName evidence="1">F-box domain-containing protein</fullName>
    </recommendedName>
</protein>
<dbReference type="InterPro" id="IPR036322">
    <property type="entry name" value="WD40_repeat_dom_sf"/>
</dbReference>
<dbReference type="EMBL" id="BAABUK010000037">
    <property type="protein sequence ID" value="GAA5817050.1"/>
    <property type="molecule type" value="Genomic_DNA"/>
</dbReference>
<dbReference type="InterPro" id="IPR001810">
    <property type="entry name" value="F-box_dom"/>
</dbReference>
<dbReference type="Gene3D" id="1.20.1280.50">
    <property type="match status" value="1"/>
</dbReference>
<gene>
    <name evidence="2" type="ORF">MFLAVUS_010586</name>
</gene>
<feature type="domain" description="F-box" evidence="1">
    <location>
        <begin position="1"/>
        <end position="46"/>
    </location>
</feature>
<accession>A0ABP9ZD51</accession>
<sequence>MDKLPEELLLRIFKFLVTDIEQLVILSQVSKRLNRLLQDQKLWYTCFQSRYPIWGSRVQYTFNAKRLIDWKDFVIHLMKQQKSTRNFSFEFVKEKPPTNRKRKIMDGEQDIQLIMEHYMQDKSPFWIQDPLVVDIDAKTKTGVVATGKHRKNMIENRSEHKILFWKYPSWELTRTFELNLSPPRLNCQIIGVQSIAIPSPDGGSVDQVRFFSLAVGVGLLPELDHENEDRVDIWKSLFIYRLFNDGSTQCVSHIEIADSFLGREIFLFSDTSWSNPDHNVKDWLDIVSPQHATFEPRFTVFILAIGPTYDPIIGCVQLAKFDIRATQHILDPSLTCVYWNSTTNRLFSKSDRSYRNPTEIITTIKLGSEVSCMIHFKYPPYLNHLICTGSYQDDELSVYDWRFGIKVGTLPWKSVNSQGDETMIDVQPWGLESTLVLPPYWSENEETNLSQRGFRLIAVGDNRSDNIRDKLEIKVWDISYLLTVNWNPFVHPSHIDLNAVDLSHRFAWWSRRTTQLEKYAIHMMAAPDGHNHTLHLPYSPPTEFKSMLLSHTFDKDDQDSIIPVKYTAYNVLYTSLFLLTEDGKVTVMDIETGKITGTVENVASGSLQQVRGIDVNVIGGREVVVTSKEGLLRGVVY</sequence>
<dbReference type="Proteomes" id="UP001473302">
    <property type="component" value="Unassembled WGS sequence"/>
</dbReference>
<dbReference type="SMART" id="SM00256">
    <property type="entry name" value="FBOX"/>
    <property type="match status" value="1"/>
</dbReference>